<feature type="transmembrane region" description="Helical" evidence="6">
    <location>
        <begin position="387"/>
        <end position="406"/>
    </location>
</feature>
<dbReference type="InterPro" id="IPR005829">
    <property type="entry name" value="Sugar_transporter_CS"/>
</dbReference>
<keyword evidence="5 6" id="KW-0472">Membrane</keyword>
<evidence type="ECO:0000256" key="1">
    <source>
        <dbReference type="ARBA" id="ARBA00004651"/>
    </source>
</evidence>
<keyword evidence="2" id="KW-1003">Cell membrane</keyword>
<dbReference type="OrthoDB" id="5670831at2"/>
<dbReference type="Gene3D" id="1.20.1720.10">
    <property type="entry name" value="Multidrug resistance protein D"/>
    <property type="match status" value="1"/>
</dbReference>
<feature type="transmembrane region" description="Helical" evidence="6">
    <location>
        <begin position="283"/>
        <end position="303"/>
    </location>
</feature>
<feature type="transmembrane region" description="Helical" evidence="6">
    <location>
        <begin position="218"/>
        <end position="243"/>
    </location>
</feature>
<keyword evidence="9" id="KW-1185">Reference proteome</keyword>
<feature type="domain" description="Major facilitator superfamily (MFS) profile" evidence="7">
    <location>
        <begin position="10"/>
        <end position="410"/>
    </location>
</feature>
<feature type="transmembrane region" description="Helical" evidence="6">
    <location>
        <begin position="79"/>
        <end position="98"/>
    </location>
</feature>
<feature type="transmembrane region" description="Helical" evidence="6">
    <location>
        <begin position="315"/>
        <end position="339"/>
    </location>
</feature>
<evidence type="ECO:0000313" key="8">
    <source>
        <dbReference type="EMBL" id="GAD90543.1"/>
    </source>
</evidence>
<dbReference type="Proteomes" id="UP000017800">
    <property type="component" value="Unassembled WGS sequence"/>
</dbReference>
<name>V5FFL8_9VIBR</name>
<dbReference type="InterPro" id="IPR011701">
    <property type="entry name" value="MFS"/>
</dbReference>
<dbReference type="SUPFAM" id="SSF103473">
    <property type="entry name" value="MFS general substrate transporter"/>
    <property type="match status" value="1"/>
</dbReference>
<feature type="transmembrane region" description="Helical" evidence="6">
    <location>
        <begin position="104"/>
        <end position="125"/>
    </location>
</feature>
<evidence type="ECO:0000313" key="9">
    <source>
        <dbReference type="Proteomes" id="UP000017800"/>
    </source>
</evidence>
<keyword evidence="4 6" id="KW-1133">Transmembrane helix</keyword>
<dbReference type="GO" id="GO:0005886">
    <property type="term" value="C:plasma membrane"/>
    <property type="evidence" value="ECO:0007669"/>
    <property type="project" value="UniProtKB-SubCell"/>
</dbReference>
<dbReference type="InterPro" id="IPR050189">
    <property type="entry name" value="MFS_Efflux_Transporters"/>
</dbReference>
<feature type="transmembrane region" description="Helical" evidence="6">
    <location>
        <begin position="137"/>
        <end position="159"/>
    </location>
</feature>
<dbReference type="PROSITE" id="PS00216">
    <property type="entry name" value="SUGAR_TRANSPORT_1"/>
    <property type="match status" value="1"/>
</dbReference>
<evidence type="ECO:0000256" key="3">
    <source>
        <dbReference type="ARBA" id="ARBA00022692"/>
    </source>
</evidence>
<comment type="subcellular location">
    <subcellularLocation>
        <location evidence="1">Cell membrane</location>
        <topology evidence="1">Multi-pass membrane protein</topology>
    </subcellularLocation>
</comment>
<dbReference type="PANTHER" id="PTHR43124:SF3">
    <property type="entry name" value="CHLORAMPHENICOL EFFLUX PUMP RV0191"/>
    <property type="match status" value="1"/>
</dbReference>
<dbReference type="InterPro" id="IPR036259">
    <property type="entry name" value="MFS_trans_sf"/>
</dbReference>
<feature type="transmembrane region" description="Helical" evidence="6">
    <location>
        <begin position="165"/>
        <end position="183"/>
    </location>
</feature>
<feature type="transmembrane region" description="Helical" evidence="6">
    <location>
        <begin position="255"/>
        <end position="276"/>
    </location>
</feature>
<accession>V5FFL8</accession>
<dbReference type="AlphaFoldDB" id="V5FFL8"/>
<dbReference type="RefSeq" id="WP_023404871.1">
    <property type="nucleotide sequence ID" value="NZ_BAUJ01000047.1"/>
</dbReference>
<dbReference type="Pfam" id="PF07690">
    <property type="entry name" value="MFS_1"/>
    <property type="match status" value="1"/>
</dbReference>
<evidence type="ECO:0000256" key="6">
    <source>
        <dbReference type="SAM" id="Phobius"/>
    </source>
</evidence>
<dbReference type="EMBL" id="BAUJ01000047">
    <property type="protein sequence ID" value="GAD90543.1"/>
    <property type="molecule type" value="Genomic_DNA"/>
</dbReference>
<evidence type="ECO:0000256" key="2">
    <source>
        <dbReference type="ARBA" id="ARBA00022475"/>
    </source>
</evidence>
<reference evidence="8 9" key="2">
    <citation type="submission" date="2013-11" db="EMBL/GenBank/DDBJ databases">
        <title>Whole genome shotgun sequence of Vibrio halioticoli NBRC 102217.</title>
        <authorList>
            <person name="Isaki S."/>
            <person name="Kimura A."/>
            <person name="Ohji S."/>
            <person name="Hosoyama A."/>
            <person name="Fujita N."/>
            <person name="Hashimoto M."/>
            <person name="Hosoyama Y."/>
            <person name="Yamazoe A."/>
        </authorList>
    </citation>
    <scope>NUCLEOTIDE SEQUENCE [LARGE SCALE GENOMIC DNA]</scope>
    <source>
        <strain evidence="8 9">NBRC 102217</strain>
    </source>
</reference>
<keyword evidence="3 6" id="KW-0812">Transmembrane</keyword>
<dbReference type="GO" id="GO:0022857">
    <property type="term" value="F:transmembrane transporter activity"/>
    <property type="evidence" value="ECO:0007669"/>
    <property type="project" value="InterPro"/>
</dbReference>
<comment type="caution">
    <text evidence="8">The sequence shown here is derived from an EMBL/GenBank/DDBJ whole genome shotgun (WGS) entry which is preliminary data.</text>
</comment>
<sequence>MIRSFFQRKFYVLTSLYTFTVFVSNDSFLPAIPDIAHYFGFADGDYGTVQLGVSAFLWLTMAFQLIAGPLSDRFGRRPTLLLGALLFIVANSMVTFAPSVGWFLFWRAVTGLSICAIFAAGFATINEYYTNVDAIKALGLSATIVIFAPMVGPVIGLALMKIGGWKFTFWANSLFMVFIFALLHRYMPETRKLAENGSTPSLRQNIWAIFKMSRERDFLLISISSAFSGAAFLVWITAGVSMLCSNLGLSEAEFVLYNIPVMLSLMLGNFLSAYITKDITKTVYRMMFCSSSLIPLFVFLGYIQVHNQLSSEVTIFTHLSAPILFIVPMALFSFFRGILNPPLTQFILNKQNTNKGSASSFMSFIGIIGSITGATVAASLSGAGNNAYYYTISTFILFALFFFLLAERSAKRNLLTS</sequence>
<dbReference type="InterPro" id="IPR020846">
    <property type="entry name" value="MFS_dom"/>
</dbReference>
<gene>
    <name evidence="8" type="ORF">VHA01S_047_00120</name>
</gene>
<evidence type="ECO:0000256" key="5">
    <source>
        <dbReference type="ARBA" id="ARBA00023136"/>
    </source>
</evidence>
<dbReference type="PROSITE" id="PS50850">
    <property type="entry name" value="MFS"/>
    <property type="match status" value="1"/>
</dbReference>
<organism evidence="8 9">
    <name type="scientific">Vibrio halioticoli NBRC 102217</name>
    <dbReference type="NCBI Taxonomy" id="1219072"/>
    <lineage>
        <taxon>Bacteria</taxon>
        <taxon>Pseudomonadati</taxon>
        <taxon>Pseudomonadota</taxon>
        <taxon>Gammaproteobacteria</taxon>
        <taxon>Vibrionales</taxon>
        <taxon>Vibrionaceae</taxon>
        <taxon>Vibrio</taxon>
    </lineage>
</organism>
<evidence type="ECO:0000256" key="4">
    <source>
        <dbReference type="ARBA" id="ARBA00022989"/>
    </source>
</evidence>
<proteinExistence type="predicted"/>
<dbReference type="eggNOG" id="COG2814">
    <property type="taxonomic scope" value="Bacteria"/>
</dbReference>
<feature type="transmembrane region" description="Helical" evidence="6">
    <location>
        <begin position="360"/>
        <end position="381"/>
    </location>
</feature>
<reference evidence="8 9" key="1">
    <citation type="submission" date="2013-10" db="EMBL/GenBank/DDBJ databases">
        <authorList>
            <person name="Ichikawa N."/>
            <person name="Kimura A."/>
            <person name="Ohji S."/>
            <person name="Hosoyama A."/>
            <person name="Fujita N."/>
        </authorList>
    </citation>
    <scope>NUCLEOTIDE SEQUENCE [LARGE SCALE GENOMIC DNA]</scope>
    <source>
        <strain evidence="8 9">NBRC 102217</strain>
    </source>
</reference>
<dbReference type="PANTHER" id="PTHR43124">
    <property type="entry name" value="PURINE EFFLUX PUMP PBUE"/>
    <property type="match status" value="1"/>
</dbReference>
<protein>
    <submittedName>
        <fullName evidence="8">Putative multidrug resistance protein</fullName>
    </submittedName>
</protein>
<evidence type="ECO:0000259" key="7">
    <source>
        <dbReference type="PROSITE" id="PS50850"/>
    </source>
</evidence>
<feature type="transmembrane region" description="Helical" evidence="6">
    <location>
        <begin position="47"/>
        <end position="67"/>
    </location>
</feature>